<protein>
    <recommendedName>
        <fullName evidence="1">Transposase IS30-like HTH domain-containing protein</fullName>
    </recommendedName>
</protein>
<evidence type="ECO:0000313" key="2">
    <source>
        <dbReference type="EMBL" id="RRD50507.1"/>
    </source>
</evidence>
<dbReference type="PANTHER" id="PTHR10948">
    <property type="entry name" value="TRANSPOSASE"/>
    <property type="match status" value="1"/>
</dbReference>
<dbReference type="RefSeq" id="WP_125227113.1">
    <property type="nucleotide sequence ID" value="NZ_RQYT01000005.1"/>
</dbReference>
<gene>
    <name evidence="2" type="ORF">EII35_03645</name>
</gene>
<comment type="caution">
    <text evidence="2">The sequence shown here is derived from an EMBL/GenBank/DDBJ whole genome shotgun (WGS) entry which is preliminary data.</text>
</comment>
<name>A0A3P1WXM8_9ACTN</name>
<dbReference type="AlphaFoldDB" id="A0A3P1WXM8"/>
<dbReference type="GO" id="GO:0032196">
    <property type="term" value="P:transposition"/>
    <property type="evidence" value="ECO:0007669"/>
    <property type="project" value="TreeGrafter"/>
</dbReference>
<dbReference type="PANTHER" id="PTHR10948:SF23">
    <property type="entry name" value="TRANSPOSASE INSI FOR INSERTION SEQUENCE ELEMENT IS30A-RELATED"/>
    <property type="match status" value="1"/>
</dbReference>
<evidence type="ECO:0000259" key="1">
    <source>
        <dbReference type="Pfam" id="PF13936"/>
    </source>
</evidence>
<accession>A0A3P1WXM8</accession>
<organism evidence="2 3">
    <name type="scientific">Arachnia propionica</name>
    <dbReference type="NCBI Taxonomy" id="1750"/>
    <lineage>
        <taxon>Bacteria</taxon>
        <taxon>Bacillati</taxon>
        <taxon>Actinomycetota</taxon>
        <taxon>Actinomycetes</taxon>
        <taxon>Propionibacteriales</taxon>
        <taxon>Propionibacteriaceae</taxon>
        <taxon>Arachnia</taxon>
    </lineage>
</organism>
<proteinExistence type="predicted"/>
<dbReference type="Proteomes" id="UP000280935">
    <property type="component" value="Unassembled WGS sequence"/>
</dbReference>
<sequence length="118" mass="13075">MLTMTDRAAIARGLDQGWSLRRVAERIGRDVSVVSREIARNTVSGGYRPVSADVAAHQRQCRPKVRKIDANPVLKARIMADLARSRTPRQIAGRLRAEAADETLEPCTGHRSGWVEES</sequence>
<dbReference type="OrthoDB" id="9803231at2"/>
<feature type="domain" description="Transposase IS30-like HTH" evidence="1">
    <location>
        <begin position="2"/>
        <end position="41"/>
    </location>
</feature>
<dbReference type="GO" id="GO:0005829">
    <property type="term" value="C:cytosol"/>
    <property type="evidence" value="ECO:0007669"/>
    <property type="project" value="TreeGrafter"/>
</dbReference>
<dbReference type="InterPro" id="IPR025246">
    <property type="entry name" value="IS30-like_HTH"/>
</dbReference>
<reference evidence="2 3" key="1">
    <citation type="submission" date="2018-11" db="EMBL/GenBank/DDBJ databases">
        <title>Genomes From Bacteria Associated with the Canine Oral Cavity: a Test Case for Automated Genome-Based Taxonomic Assignment.</title>
        <authorList>
            <person name="Coil D.A."/>
            <person name="Jospin G."/>
            <person name="Darling A.E."/>
            <person name="Wallis C."/>
            <person name="Davis I.J."/>
            <person name="Harris S."/>
            <person name="Eisen J.A."/>
            <person name="Holcombe L.J."/>
            <person name="O'Flynn C."/>
        </authorList>
    </citation>
    <scope>NUCLEOTIDE SEQUENCE [LARGE SCALE GENOMIC DNA]</scope>
    <source>
        <strain evidence="2 3">OH2822_COT-296</strain>
    </source>
</reference>
<evidence type="ECO:0000313" key="3">
    <source>
        <dbReference type="Proteomes" id="UP000280935"/>
    </source>
</evidence>
<dbReference type="EMBL" id="RQYT01000005">
    <property type="protein sequence ID" value="RRD50507.1"/>
    <property type="molecule type" value="Genomic_DNA"/>
</dbReference>
<dbReference type="InterPro" id="IPR051917">
    <property type="entry name" value="Transposase-Integrase"/>
</dbReference>
<dbReference type="Pfam" id="PF13936">
    <property type="entry name" value="HTH_38"/>
    <property type="match status" value="1"/>
</dbReference>
<dbReference type="GO" id="GO:0004803">
    <property type="term" value="F:transposase activity"/>
    <property type="evidence" value="ECO:0007669"/>
    <property type="project" value="TreeGrafter"/>
</dbReference>